<evidence type="ECO:0000313" key="2">
    <source>
        <dbReference type="Proteomes" id="UP000062788"/>
    </source>
</evidence>
<evidence type="ECO:0000313" key="1">
    <source>
        <dbReference type="EMBL" id="KVE28814.1"/>
    </source>
</evidence>
<dbReference type="Proteomes" id="UP000062788">
    <property type="component" value="Unassembled WGS sequence"/>
</dbReference>
<protein>
    <submittedName>
        <fullName evidence="1">Uncharacterized protein</fullName>
    </submittedName>
</protein>
<keyword evidence="2" id="KW-1185">Reference proteome</keyword>
<name>A0A103E5M4_9BURK</name>
<dbReference type="EMBL" id="LOWA01000018">
    <property type="protein sequence ID" value="KVE28814.1"/>
    <property type="molecule type" value="Genomic_DNA"/>
</dbReference>
<organism evidence="1 2">
    <name type="scientific">Burkholderia singularis</name>
    <dbReference type="NCBI Taxonomy" id="1503053"/>
    <lineage>
        <taxon>Bacteria</taxon>
        <taxon>Pseudomonadati</taxon>
        <taxon>Pseudomonadota</taxon>
        <taxon>Betaproteobacteria</taxon>
        <taxon>Burkholderiales</taxon>
        <taxon>Burkholderiaceae</taxon>
        <taxon>Burkholderia</taxon>
        <taxon>pseudomallei group</taxon>
    </lineage>
</organism>
<reference evidence="1 2" key="1">
    <citation type="submission" date="2015-11" db="EMBL/GenBank/DDBJ databases">
        <title>Expanding the genomic diversity of Burkholderia species for the development of highly accurate diagnostics.</title>
        <authorList>
            <person name="Sahl J."/>
            <person name="Keim P."/>
            <person name="Wagner D."/>
        </authorList>
    </citation>
    <scope>NUCLEOTIDE SEQUENCE [LARGE SCALE GENOMIC DNA]</scope>
    <source>
        <strain evidence="1 2">TSV85</strain>
    </source>
</reference>
<dbReference type="AlphaFoldDB" id="A0A103E5M4"/>
<comment type="caution">
    <text evidence="1">The sequence shown here is derived from an EMBL/GenBank/DDBJ whole genome shotgun (WGS) entry which is preliminary data.</text>
</comment>
<sequence length="70" mass="7401">MTGAGFLLVTIVVRRLHQSGISADLLQSNRSSFAGSELAACAGNRYGIRSIAVNRAACHRVLPRRCGCGL</sequence>
<gene>
    <name evidence="1" type="ORF">WS67_08905</name>
</gene>
<proteinExistence type="predicted"/>
<accession>A0A103E5M4</accession>